<dbReference type="Proteomes" id="UP000316426">
    <property type="component" value="Chromosome"/>
</dbReference>
<dbReference type="RefSeq" id="WP_197529455.1">
    <property type="nucleotide sequence ID" value="NZ_CP036349.1"/>
</dbReference>
<sequence length="192" mass="22196">MRGDEADRLDDERTDPANAERDRAELFLVLHAQNHSRISAFVHTLVPSWQDAEEIIQDTLVVLWRKFDDFDLSTNFFAWAARIAQYEVLNYRRVNRRKRVLTFDDDVLESLAATAIRQLNDIELEREALEICLQKLAPADREIVRARYQSGGDVHLVAELLQRTAGHAQRVLRSIRSSLIRCVQQRMAEIGA</sequence>
<dbReference type="NCBIfam" id="TIGR02937">
    <property type="entry name" value="sigma70-ECF"/>
    <property type="match status" value="1"/>
</dbReference>
<dbReference type="InterPro" id="IPR014284">
    <property type="entry name" value="RNA_pol_sigma-70_dom"/>
</dbReference>
<dbReference type="Pfam" id="PF04542">
    <property type="entry name" value="Sigma70_r2"/>
    <property type="match status" value="1"/>
</dbReference>
<dbReference type="EMBL" id="CP036349">
    <property type="protein sequence ID" value="QDV75147.1"/>
    <property type="molecule type" value="Genomic_DNA"/>
</dbReference>
<evidence type="ECO:0000256" key="4">
    <source>
        <dbReference type="ARBA" id="ARBA00023163"/>
    </source>
</evidence>
<name>A0A518KBH1_9BACT</name>
<dbReference type="PANTHER" id="PTHR43133:SF51">
    <property type="entry name" value="RNA POLYMERASE SIGMA FACTOR"/>
    <property type="match status" value="1"/>
</dbReference>
<evidence type="ECO:0000256" key="1">
    <source>
        <dbReference type="ARBA" id="ARBA00010641"/>
    </source>
</evidence>
<keyword evidence="7" id="KW-1185">Reference proteome</keyword>
<gene>
    <name evidence="6" type="ORF">Spa11_33570</name>
</gene>
<evidence type="ECO:0000313" key="6">
    <source>
        <dbReference type="EMBL" id="QDV75147.1"/>
    </source>
</evidence>
<evidence type="ECO:0000259" key="5">
    <source>
        <dbReference type="Pfam" id="PF04542"/>
    </source>
</evidence>
<dbReference type="InterPro" id="IPR014331">
    <property type="entry name" value="RNA_pol_sigma70_ECF_RHOBA"/>
</dbReference>
<dbReference type="InterPro" id="IPR007627">
    <property type="entry name" value="RNA_pol_sigma70_r2"/>
</dbReference>
<proteinExistence type="inferred from homology"/>
<dbReference type="GO" id="GO:0016987">
    <property type="term" value="F:sigma factor activity"/>
    <property type="evidence" value="ECO:0007669"/>
    <property type="project" value="UniProtKB-KW"/>
</dbReference>
<dbReference type="Gene3D" id="1.10.1740.10">
    <property type="match status" value="1"/>
</dbReference>
<dbReference type="InterPro" id="IPR013324">
    <property type="entry name" value="RNA_pol_sigma_r3/r4-like"/>
</dbReference>
<dbReference type="AlphaFoldDB" id="A0A518KBH1"/>
<dbReference type="InterPro" id="IPR013325">
    <property type="entry name" value="RNA_pol_sigma_r2"/>
</dbReference>
<dbReference type="NCBIfam" id="TIGR02989">
    <property type="entry name" value="Sig-70_gvs1"/>
    <property type="match status" value="1"/>
</dbReference>
<dbReference type="InterPro" id="IPR039425">
    <property type="entry name" value="RNA_pol_sigma-70-like"/>
</dbReference>
<evidence type="ECO:0000256" key="2">
    <source>
        <dbReference type="ARBA" id="ARBA00023015"/>
    </source>
</evidence>
<evidence type="ECO:0000313" key="7">
    <source>
        <dbReference type="Proteomes" id="UP000316426"/>
    </source>
</evidence>
<dbReference type="KEGG" id="bmei:Spa11_33570"/>
<reference evidence="6 7" key="1">
    <citation type="submission" date="2019-02" db="EMBL/GenBank/DDBJ databases">
        <title>Deep-cultivation of Planctomycetes and their phenomic and genomic characterization uncovers novel biology.</title>
        <authorList>
            <person name="Wiegand S."/>
            <person name="Jogler M."/>
            <person name="Boedeker C."/>
            <person name="Pinto D."/>
            <person name="Vollmers J."/>
            <person name="Rivas-Marin E."/>
            <person name="Kohn T."/>
            <person name="Peeters S.H."/>
            <person name="Heuer A."/>
            <person name="Rast P."/>
            <person name="Oberbeckmann S."/>
            <person name="Bunk B."/>
            <person name="Jeske O."/>
            <person name="Meyerdierks A."/>
            <person name="Storesund J.E."/>
            <person name="Kallscheuer N."/>
            <person name="Luecker S."/>
            <person name="Lage O.M."/>
            <person name="Pohl T."/>
            <person name="Merkel B.J."/>
            <person name="Hornburger P."/>
            <person name="Mueller R.-W."/>
            <person name="Bruemmer F."/>
            <person name="Labrenz M."/>
            <person name="Spormann A.M."/>
            <person name="Op den Camp H."/>
            <person name="Overmann J."/>
            <person name="Amann R."/>
            <person name="Jetten M.S.M."/>
            <person name="Mascher T."/>
            <person name="Medema M.H."/>
            <person name="Devos D.P."/>
            <person name="Kaster A.-K."/>
            <person name="Ovreas L."/>
            <person name="Rohde M."/>
            <person name="Galperin M.Y."/>
            <person name="Jogler C."/>
        </authorList>
    </citation>
    <scope>NUCLEOTIDE SEQUENCE [LARGE SCALE GENOMIC DNA]</scope>
    <source>
        <strain evidence="6 7">Spa11</strain>
    </source>
</reference>
<dbReference type="SUPFAM" id="SSF88946">
    <property type="entry name" value="Sigma2 domain of RNA polymerase sigma factors"/>
    <property type="match status" value="1"/>
</dbReference>
<keyword evidence="2" id="KW-0805">Transcription regulation</keyword>
<protein>
    <submittedName>
        <fullName evidence="6">RNA polymerase sigma factor RpoE</fullName>
    </submittedName>
</protein>
<dbReference type="SUPFAM" id="SSF88659">
    <property type="entry name" value="Sigma3 and sigma4 domains of RNA polymerase sigma factors"/>
    <property type="match status" value="1"/>
</dbReference>
<feature type="domain" description="RNA polymerase sigma-70 region 2" evidence="5">
    <location>
        <begin position="32"/>
        <end position="97"/>
    </location>
</feature>
<evidence type="ECO:0000256" key="3">
    <source>
        <dbReference type="ARBA" id="ARBA00023082"/>
    </source>
</evidence>
<keyword evidence="4" id="KW-0804">Transcription</keyword>
<accession>A0A518KBH1</accession>
<comment type="similarity">
    <text evidence="1">Belongs to the sigma-70 factor family. ECF subfamily.</text>
</comment>
<dbReference type="PANTHER" id="PTHR43133">
    <property type="entry name" value="RNA POLYMERASE ECF-TYPE SIGMA FACTO"/>
    <property type="match status" value="1"/>
</dbReference>
<organism evidence="6 7">
    <name type="scientific">Botrimarina mediterranea</name>
    <dbReference type="NCBI Taxonomy" id="2528022"/>
    <lineage>
        <taxon>Bacteria</taxon>
        <taxon>Pseudomonadati</taxon>
        <taxon>Planctomycetota</taxon>
        <taxon>Planctomycetia</taxon>
        <taxon>Pirellulales</taxon>
        <taxon>Lacipirellulaceae</taxon>
        <taxon>Botrimarina</taxon>
    </lineage>
</organism>
<dbReference type="GO" id="GO:0006352">
    <property type="term" value="P:DNA-templated transcription initiation"/>
    <property type="evidence" value="ECO:0007669"/>
    <property type="project" value="InterPro"/>
</dbReference>
<keyword evidence="3" id="KW-0731">Sigma factor</keyword>